<proteinExistence type="predicted"/>
<gene>
    <name evidence="1" type="ORF">HDF10_000397</name>
</gene>
<dbReference type="Proteomes" id="UP000569092">
    <property type="component" value="Unassembled WGS sequence"/>
</dbReference>
<dbReference type="EMBL" id="JACHDZ010000001">
    <property type="protein sequence ID" value="MBB5342447.1"/>
    <property type="molecule type" value="Genomic_DNA"/>
</dbReference>
<accession>A0A7W8J706</accession>
<dbReference type="AlphaFoldDB" id="A0A7W8J706"/>
<protein>
    <submittedName>
        <fullName evidence="1">Uncharacterized protein</fullName>
    </submittedName>
</protein>
<name>A0A7W8J706_9BACT</name>
<evidence type="ECO:0000313" key="2">
    <source>
        <dbReference type="Proteomes" id="UP000569092"/>
    </source>
</evidence>
<comment type="caution">
    <text evidence="1">The sequence shown here is derived from an EMBL/GenBank/DDBJ whole genome shotgun (WGS) entry which is preliminary data.</text>
</comment>
<reference evidence="1 2" key="1">
    <citation type="submission" date="2020-08" db="EMBL/GenBank/DDBJ databases">
        <title>Genomic Encyclopedia of Type Strains, Phase IV (KMG-V): Genome sequencing to study the core and pangenomes of soil and plant-associated prokaryotes.</title>
        <authorList>
            <person name="Whitman W."/>
        </authorList>
    </citation>
    <scope>NUCLEOTIDE SEQUENCE [LARGE SCALE GENOMIC DNA]</scope>
    <source>
        <strain evidence="1 2">M8US30</strain>
    </source>
</reference>
<organism evidence="1 2">
    <name type="scientific">Tunturiibacter lichenicola</name>
    <dbReference type="NCBI Taxonomy" id="2051959"/>
    <lineage>
        <taxon>Bacteria</taxon>
        <taxon>Pseudomonadati</taxon>
        <taxon>Acidobacteriota</taxon>
        <taxon>Terriglobia</taxon>
        <taxon>Terriglobales</taxon>
        <taxon>Acidobacteriaceae</taxon>
        <taxon>Tunturiibacter</taxon>
    </lineage>
</organism>
<evidence type="ECO:0000313" key="1">
    <source>
        <dbReference type="EMBL" id="MBB5342447.1"/>
    </source>
</evidence>
<sequence>MLPIIENYLAGFGSIWDLGVMLPIFQRISGGGCWKGEPAIQSYVRSFSSMDGI</sequence>